<proteinExistence type="predicted"/>
<gene>
    <name evidence="1" type="ORF">KIH39_10385</name>
</gene>
<dbReference type="RefSeq" id="WP_213499259.1">
    <property type="nucleotide sequence ID" value="NZ_CP074694.1"/>
</dbReference>
<name>A0A8E6BAA1_9BACT</name>
<protein>
    <submittedName>
        <fullName evidence="1">Uncharacterized protein</fullName>
    </submittedName>
</protein>
<dbReference type="KEGG" id="tsph:KIH39_10385"/>
<keyword evidence="2" id="KW-1185">Reference proteome</keyword>
<evidence type="ECO:0000313" key="2">
    <source>
        <dbReference type="Proteomes" id="UP000676194"/>
    </source>
</evidence>
<sequence>MGQQASAAWMVKLQNRASEALQPSYRELQQALPGQAVVHGDESLTKEGSIKTLT</sequence>
<dbReference type="AlphaFoldDB" id="A0A8E6BAA1"/>
<evidence type="ECO:0000313" key="1">
    <source>
        <dbReference type="EMBL" id="QVL34289.1"/>
    </source>
</evidence>
<dbReference type="EMBL" id="CP074694">
    <property type="protein sequence ID" value="QVL34289.1"/>
    <property type="molecule type" value="Genomic_DNA"/>
</dbReference>
<reference evidence="1" key="1">
    <citation type="submission" date="2021-05" db="EMBL/GenBank/DDBJ databases">
        <title>Complete genome sequence of the cellulolytic planctomycete Telmatocola sphagniphila SP2T and characterization of the first cellulase from planctomycetes.</title>
        <authorList>
            <person name="Rakitin A.L."/>
            <person name="Beletsky A.V."/>
            <person name="Naumoff D.G."/>
            <person name="Kulichevskaya I.S."/>
            <person name="Mardanov A.V."/>
            <person name="Ravin N.V."/>
            <person name="Dedysh S.N."/>
        </authorList>
    </citation>
    <scope>NUCLEOTIDE SEQUENCE</scope>
    <source>
        <strain evidence="1">SP2T</strain>
    </source>
</reference>
<organism evidence="1 2">
    <name type="scientific">Telmatocola sphagniphila</name>
    <dbReference type="NCBI Taxonomy" id="1123043"/>
    <lineage>
        <taxon>Bacteria</taxon>
        <taxon>Pseudomonadati</taxon>
        <taxon>Planctomycetota</taxon>
        <taxon>Planctomycetia</taxon>
        <taxon>Gemmatales</taxon>
        <taxon>Gemmataceae</taxon>
    </lineage>
</organism>
<accession>A0A8E6BAA1</accession>
<dbReference type="Proteomes" id="UP000676194">
    <property type="component" value="Chromosome"/>
</dbReference>